<dbReference type="EMBL" id="JACJSG010000009">
    <property type="protein sequence ID" value="MBD2500626.1"/>
    <property type="molecule type" value="Genomic_DNA"/>
</dbReference>
<dbReference type="RefSeq" id="WP_190469807.1">
    <property type="nucleotide sequence ID" value="NZ_JACJSG010000009.1"/>
</dbReference>
<organism evidence="2 3">
    <name type="scientific">Anabaena azotica FACHB-119</name>
    <dbReference type="NCBI Taxonomy" id="947527"/>
    <lineage>
        <taxon>Bacteria</taxon>
        <taxon>Bacillati</taxon>
        <taxon>Cyanobacteriota</taxon>
        <taxon>Cyanophyceae</taxon>
        <taxon>Nostocales</taxon>
        <taxon>Nostocaceae</taxon>
        <taxon>Anabaena</taxon>
        <taxon>Anabaena azotica</taxon>
    </lineage>
</organism>
<gene>
    <name evidence="2" type="ORF">H6G83_08335</name>
</gene>
<comment type="caution">
    <text evidence="2">The sequence shown here is derived from an EMBL/GenBank/DDBJ whole genome shotgun (WGS) entry which is preliminary data.</text>
</comment>
<feature type="chain" id="PRO_5045878440" description="Cyanovirin-N domain-containing protein" evidence="1">
    <location>
        <begin position="23"/>
        <end position="80"/>
    </location>
</feature>
<name>A0ABR8D0Z1_9NOST</name>
<dbReference type="Proteomes" id="UP000661112">
    <property type="component" value="Unassembled WGS sequence"/>
</dbReference>
<keyword evidence="3" id="KW-1185">Reference proteome</keyword>
<evidence type="ECO:0000313" key="2">
    <source>
        <dbReference type="EMBL" id="MBD2500626.1"/>
    </source>
</evidence>
<protein>
    <recommendedName>
        <fullName evidence="4">Cyanovirin-N domain-containing protein</fullName>
    </recommendedName>
</protein>
<reference evidence="2 3" key="1">
    <citation type="journal article" date="2020" name="ISME J.">
        <title>Comparative genomics reveals insights into cyanobacterial evolution and habitat adaptation.</title>
        <authorList>
            <person name="Chen M.Y."/>
            <person name="Teng W.K."/>
            <person name="Zhao L."/>
            <person name="Hu C.X."/>
            <person name="Zhou Y.K."/>
            <person name="Han B.P."/>
            <person name="Song L.R."/>
            <person name="Shu W.S."/>
        </authorList>
    </citation>
    <scope>NUCLEOTIDE SEQUENCE [LARGE SCALE GENOMIC DNA]</scope>
    <source>
        <strain evidence="2 3">FACHB-119</strain>
    </source>
</reference>
<accession>A0ABR8D0Z1</accession>
<proteinExistence type="predicted"/>
<feature type="signal peptide" evidence="1">
    <location>
        <begin position="1"/>
        <end position="22"/>
    </location>
</feature>
<evidence type="ECO:0000256" key="1">
    <source>
        <dbReference type="SAM" id="SignalP"/>
    </source>
</evidence>
<sequence length="80" mass="8855">MNRTILVCSLFAAQMMFTPAYAASGSYTESCRNISTRGRDLVATCRTQNGQWIRTTLPDYLSCRPGSIVNVNGNLSCDRQ</sequence>
<dbReference type="SUPFAM" id="SSF51322">
    <property type="entry name" value="Cyanovirin-N"/>
    <property type="match status" value="1"/>
</dbReference>
<evidence type="ECO:0000313" key="3">
    <source>
        <dbReference type="Proteomes" id="UP000661112"/>
    </source>
</evidence>
<keyword evidence="1" id="KW-0732">Signal</keyword>
<dbReference type="InterPro" id="IPR036673">
    <property type="entry name" value="Cyanovirin-N_sf"/>
</dbReference>
<dbReference type="Gene3D" id="2.30.60.10">
    <property type="entry name" value="Cyanovirin-N"/>
    <property type="match status" value="1"/>
</dbReference>
<evidence type="ECO:0008006" key="4">
    <source>
        <dbReference type="Google" id="ProtNLM"/>
    </source>
</evidence>